<dbReference type="GO" id="GO:1990573">
    <property type="term" value="P:potassium ion import across plasma membrane"/>
    <property type="evidence" value="ECO:0007669"/>
    <property type="project" value="TreeGrafter"/>
</dbReference>
<keyword evidence="10 12" id="KW-0407">Ion channel</keyword>
<dbReference type="Proteomes" id="UP000095751">
    <property type="component" value="Unassembled WGS sequence"/>
</dbReference>
<dbReference type="PROSITE" id="PS50157">
    <property type="entry name" value="ZINC_FINGER_C2H2_2"/>
    <property type="match status" value="1"/>
</dbReference>
<dbReference type="InterPro" id="IPR014756">
    <property type="entry name" value="Ig_E-set"/>
</dbReference>
<evidence type="ECO:0000256" key="1">
    <source>
        <dbReference type="ARBA" id="ARBA00004141"/>
    </source>
</evidence>
<evidence type="ECO:0000256" key="4">
    <source>
        <dbReference type="ARBA" id="ARBA00022692"/>
    </source>
</evidence>
<evidence type="ECO:0000259" key="14">
    <source>
        <dbReference type="PROSITE" id="PS50157"/>
    </source>
</evidence>
<reference evidence="15 16" key="1">
    <citation type="submission" date="2016-09" db="EMBL/GenBank/DDBJ databases">
        <title>Extensive genetic diversity and differential bi-allelic expression allows diatom success in the polar Southern Ocean.</title>
        <authorList>
            <consortium name="DOE Joint Genome Institute"/>
            <person name="Mock T."/>
            <person name="Otillar R.P."/>
            <person name="Strauss J."/>
            <person name="Dupont C."/>
            <person name="Frickenhaus S."/>
            <person name="Maumus F."/>
            <person name="Mcmullan M."/>
            <person name="Sanges R."/>
            <person name="Schmutz J."/>
            <person name="Toseland A."/>
            <person name="Valas R."/>
            <person name="Veluchamy A."/>
            <person name="Ward B.J."/>
            <person name="Allen A."/>
            <person name="Barry K."/>
            <person name="Falciatore A."/>
            <person name="Ferrante M."/>
            <person name="Fortunato A.E."/>
            <person name="Gloeckner G."/>
            <person name="Gruber A."/>
            <person name="Hipkin R."/>
            <person name="Janech M."/>
            <person name="Kroth P."/>
            <person name="Leese F."/>
            <person name="Lindquist E."/>
            <person name="Lyon B.R."/>
            <person name="Martin J."/>
            <person name="Mayer C."/>
            <person name="Parker M."/>
            <person name="Quesneville H."/>
            <person name="Raymond J."/>
            <person name="Uhlig C."/>
            <person name="Valentin K.U."/>
            <person name="Worden A.Z."/>
            <person name="Armbrust E.V."/>
            <person name="Bowler C."/>
            <person name="Green B."/>
            <person name="Moulton V."/>
            <person name="Van Oosterhout C."/>
            <person name="Grigoriev I."/>
        </authorList>
    </citation>
    <scope>NUCLEOTIDE SEQUENCE [LARGE SCALE GENOMIC DNA]</scope>
    <source>
        <strain evidence="15 16">CCMP1102</strain>
    </source>
</reference>
<dbReference type="GO" id="GO:0005886">
    <property type="term" value="C:plasma membrane"/>
    <property type="evidence" value="ECO:0007669"/>
    <property type="project" value="TreeGrafter"/>
</dbReference>
<evidence type="ECO:0000313" key="15">
    <source>
        <dbReference type="EMBL" id="OEU22993.1"/>
    </source>
</evidence>
<dbReference type="InterPro" id="IPR040445">
    <property type="entry name" value="Kir_TM"/>
</dbReference>
<dbReference type="InterPro" id="IPR016449">
    <property type="entry name" value="K_chnl_inward-rec_Kir"/>
</dbReference>
<evidence type="ECO:0000256" key="10">
    <source>
        <dbReference type="ARBA" id="ARBA00023303"/>
    </source>
</evidence>
<dbReference type="GO" id="GO:0034765">
    <property type="term" value="P:regulation of monoatomic ion transmembrane transport"/>
    <property type="evidence" value="ECO:0007669"/>
    <property type="project" value="TreeGrafter"/>
</dbReference>
<dbReference type="AlphaFoldDB" id="A0A1E7FYU4"/>
<dbReference type="PANTHER" id="PTHR11767">
    <property type="entry name" value="INWARD RECTIFIER POTASSIUM CHANNEL"/>
    <property type="match status" value="1"/>
</dbReference>
<accession>A0A1E7FYU4</accession>
<dbReference type="PANTHER" id="PTHR11767:SF103">
    <property type="entry name" value="POTASSIUM CHANNEL INWARDLY RECTIFYING TRANSMEMBRANE DOMAIN-CONTAINING PROTEIN"/>
    <property type="match status" value="1"/>
</dbReference>
<evidence type="ECO:0000256" key="13">
    <source>
        <dbReference type="SAM" id="Phobius"/>
    </source>
</evidence>
<evidence type="ECO:0000256" key="5">
    <source>
        <dbReference type="ARBA" id="ARBA00022882"/>
    </source>
</evidence>
<evidence type="ECO:0000256" key="3">
    <source>
        <dbReference type="ARBA" id="ARBA00022538"/>
    </source>
</evidence>
<dbReference type="OrthoDB" id="273257at2759"/>
<dbReference type="KEGG" id="fcy:FRACYDRAFT_138943"/>
<keyword evidence="4 12" id="KW-0812">Transmembrane</keyword>
<evidence type="ECO:0000256" key="7">
    <source>
        <dbReference type="ARBA" id="ARBA00022989"/>
    </source>
</evidence>
<keyword evidence="16" id="KW-1185">Reference proteome</keyword>
<gene>
    <name evidence="15" type="ORF">FRACYDRAFT_138943</name>
</gene>
<keyword evidence="5 12" id="KW-0851">Voltage-gated channel</keyword>
<evidence type="ECO:0000256" key="2">
    <source>
        <dbReference type="ARBA" id="ARBA00022448"/>
    </source>
</evidence>
<keyword evidence="3 12" id="KW-0633">Potassium transport</keyword>
<feature type="transmembrane region" description="Helical" evidence="13">
    <location>
        <begin position="128"/>
        <end position="150"/>
    </location>
</feature>
<evidence type="ECO:0000256" key="12">
    <source>
        <dbReference type="RuleBase" id="RU003822"/>
    </source>
</evidence>
<dbReference type="SUPFAM" id="SSF81296">
    <property type="entry name" value="E set domains"/>
    <property type="match status" value="1"/>
</dbReference>
<keyword evidence="6 12" id="KW-0630">Potassium</keyword>
<dbReference type="EMBL" id="KV784353">
    <property type="protein sequence ID" value="OEU22993.1"/>
    <property type="molecule type" value="Genomic_DNA"/>
</dbReference>
<feature type="non-terminal residue" evidence="15">
    <location>
        <position position="379"/>
    </location>
</feature>
<comment type="similarity">
    <text evidence="12">Belongs to the inward rectifier-type potassium channel (TC 1.A.2.1) family.</text>
</comment>
<dbReference type="InterPro" id="IPR041647">
    <property type="entry name" value="IRK_C"/>
</dbReference>
<dbReference type="InterPro" id="IPR013518">
    <property type="entry name" value="K_chnl_inward-rec_Kir_cyto"/>
</dbReference>
<keyword evidence="11" id="KW-0862">Zinc</keyword>
<feature type="transmembrane region" description="Helical" evidence="13">
    <location>
        <begin position="50"/>
        <end position="71"/>
    </location>
</feature>
<keyword evidence="11" id="KW-0863">Zinc-finger</keyword>
<feature type="domain" description="C2H2-type" evidence="14">
    <location>
        <begin position="286"/>
        <end position="314"/>
    </location>
</feature>
<evidence type="ECO:0000256" key="8">
    <source>
        <dbReference type="ARBA" id="ARBA00023065"/>
    </source>
</evidence>
<dbReference type="GO" id="GO:0034702">
    <property type="term" value="C:monoatomic ion channel complex"/>
    <property type="evidence" value="ECO:0007669"/>
    <property type="project" value="UniProtKB-KW"/>
</dbReference>
<keyword evidence="9 13" id="KW-0472">Membrane</keyword>
<protein>
    <recommendedName>
        <fullName evidence="14">C2H2-type domain-containing protein</fullName>
    </recommendedName>
</protein>
<name>A0A1E7FYU4_9STRA</name>
<dbReference type="Pfam" id="PF17655">
    <property type="entry name" value="IRK_C"/>
    <property type="match status" value="1"/>
</dbReference>
<keyword evidence="11" id="KW-0479">Metal-binding</keyword>
<proteinExistence type="inferred from homology"/>
<dbReference type="InParanoid" id="A0A1E7FYU4"/>
<dbReference type="GO" id="GO:0008270">
    <property type="term" value="F:zinc ion binding"/>
    <property type="evidence" value="ECO:0007669"/>
    <property type="project" value="UniProtKB-KW"/>
</dbReference>
<evidence type="ECO:0000256" key="11">
    <source>
        <dbReference type="PROSITE-ProRule" id="PRU00042"/>
    </source>
</evidence>
<keyword evidence="8 12" id="KW-0406">Ion transport</keyword>
<keyword evidence="7 13" id="KW-1133">Transmembrane helix</keyword>
<evidence type="ECO:0000256" key="6">
    <source>
        <dbReference type="ARBA" id="ARBA00022958"/>
    </source>
</evidence>
<evidence type="ECO:0000256" key="9">
    <source>
        <dbReference type="ARBA" id="ARBA00023136"/>
    </source>
</evidence>
<dbReference type="GO" id="GO:0005242">
    <property type="term" value="F:inward rectifier potassium channel activity"/>
    <property type="evidence" value="ECO:0007669"/>
    <property type="project" value="InterPro"/>
</dbReference>
<dbReference type="Gene3D" id="2.60.40.1400">
    <property type="entry name" value="G protein-activated inward rectifier potassium channel 1"/>
    <property type="match status" value="1"/>
</dbReference>
<evidence type="ECO:0000313" key="16">
    <source>
        <dbReference type="Proteomes" id="UP000095751"/>
    </source>
</evidence>
<comment type="subcellular location">
    <subcellularLocation>
        <location evidence="1 12">Membrane</location>
        <topology evidence="1 12">Multi-pass membrane protein</topology>
    </subcellularLocation>
</comment>
<dbReference type="Pfam" id="PF01007">
    <property type="entry name" value="IRK"/>
    <property type="match status" value="1"/>
</dbReference>
<dbReference type="SUPFAM" id="SSF81324">
    <property type="entry name" value="Voltage-gated potassium channels"/>
    <property type="match status" value="1"/>
</dbReference>
<feature type="non-terminal residue" evidence="15">
    <location>
        <position position="1"/>
    </location>
</feature>
<sequence>DVPHFVQRNLDNHQSRNRLAIENDHITRHYGISWVLKHDWYHVLLGWNTFYSIVFLLALWTFWIIMFAVFYQTIDRSSPEKDCGLGIKGNPIEFHGAFAFSLETCTTVGYALPSGTNALFVNCPGLQLAIYLQMVWSMLFNALILAFFFARLGRCDARGTQSLFSNKAIIEEKGGKWLFHARVYDFDSAKPLIEAHVRLYTAKWNNYNRPKDRGEQPSLWQTTRVLSPSDGLGSVLYTSIPTCVTHHIDAYSPLSPPLAQKSAGVVPGHGLVLREADSDTFNRDGYCCPVCGETYASLENLKRHINYTKLYKKKDKTPIEGSHQDETIVTPELTNKFVMSEDELRESLKDKEVILVVEGMEPLVSGTFQALQSYTAEDV</sequence>
<organism evidence="15 16">
    <name type="scientific">Fragilariopsis cylindrus CCMP1102</name>
    <dbReference type="NCBI Taxonomy" id="635003"/>
    <lineage>
        <taxon>Eukaryota</taxon>
        <taxon>Sar</taxon>
        <taxon>Stramenopiles</taxon>
        <taxon>Ochrophyta</taxon>
        <taxon>Bacillariophyta</taxon>
        <taxon>Bacillariophyceae</taxon>
        <taxon>Bacillariophycidae</taxon>
        <taxon>Bacillariales</taxon>
        <taxon>Bacillariaceae</taxon>
        <taxon>Fragilariopsis</taxon>
    </lineage>
</organism>
<keyword evidence="2 12" id="KW-0813">Transport</keyword>
<dbReference type="Gene3D" id="1.10.287.70">
    <property type="match status" value="1"/>
</dbReference>
<dbReference type="InterPro" id="IPR013087">
    <property type="entry name" value="Znf_C2H2_type"/>
</dbReference>